<gene>
    <name evidence="2" type="ORF">GWI33_015686</name>
</gene>
<organism evidence="2 3">
    <name type="scientific">Rhynchophorus ferrugineus</name>
    <name type="common">Red palm weevil</name>
    <name type="synonym">Curculio ferrugineus</name>
    <dbReference type="NCBI Taxonomy" id="354439"/>
    <lineage>
        <taxon>Eukaryota</taxon>
        <taxon>Metazoa</taxon>
        <taxon>Ecdysozoa</taxon>
        <taxon>Arthropoda</taxon>
        <taxon>Hexapoda</taxon>
        <taxon>Insecta</taxon>
        <taxon>Pterygota</taxon>
        <taxon>Neoptera</taxon>
        <taxon>Endopterygota</taxon>
        <taxon>Coleoptera</taxon>
        <taxon>Polyphaga</taxon>
        <taxon>Cucujiformia</taxon>
        <taxon>Curculionidae</taxon>
        <taxon>Dryophthorinae</taxon>
        <taxon>Rhynchophorus</taxon>
    </lineage>
</organism>
<evidence type="ECO:0008006" key="4">
    <source>
        <dbReference type="Google" id="ProtNLM"/>
    </source>
</evidence>
<evidence type="ECO:0000313" key="3">
    <source>
        <dbReference type="Proteomes" id="UP000625711"/>
    </source>
</evidence>
<keyword evidence="1" id="KW-1133">Transmembrane helix</keyword>
<name>A0A834I200_RHYFE</name>
<keyword evidence="1" id="KW-0812">Transmembrane</keyword>
<feature type="transmembrane region" description="Helical" evidence="1">
    <location>
        <begin position="146"/>
        <end position="169"/>
    </location>
</feature>
<dbReference type="EMBL" id="JAACXV010013966">
    <property type="protein sequence ID" value="KAF7271429.1"/>
    <property type="molecule type" value="Genomic_DNA"/>
</dbReference>
<feature type="transmembrane region" description="Helical" evidence="1">
    <location>
        <begin position="112"/>
        <end position="131"/>
    </location>
</feature>
<keyword evidence="1" id="KW-0472">Membrane</keyword>
<evidence type="ECO:0000313" key="2">
    <source>
        <dbReference type="EMBL" id="KAF7271429.1"/>
    </source>
</evidence>
<feature type="transmembrane region" description="Helical" evidence="1">
    <location>
        <begin position="76"/>
        <end position="100"/>
    </location>
</feature>
<accession>A0A834I200</accession>
<feature type="transmembrane region" description="Helical" evidence="1">
    <location>
        <begin position="44"/>
        <end position="64"/>
    </location>
</feature>
<dbReference type="AlphaFoldDB" id="A0A834I200"/>
<dbReference type="Proteomes" id="UP000625711">
    <property type="component" value="Unassembled WGS sequence"/>
</dbReference>
<protein>
    <recommendedName>
        <fullName evidence="4">MARVEL domain-containing protein</fullName>
    </recommendedName>
</protein>
<reference evidence="2" key="1">
    <citation type="submission" date="2020-08" db="EMBL/GenBank/DDBJ databases">
        <title>Genome sequencing and assembly of the red palm weevil Rhynchophorus ferrugineus.</title>
        <authorList>
            <person name="Dias G.B."/>
            <person name="Bergman C.M."/>
            <person name="Manee M."/>
        </authorList>
    </citation>
    <scope>NUCLEOTIDE SEQUENCE</scope>
    <source>
        <strain evidence="2">AA-2017</strain>
        <tissue evidence="2">Whole larva</tissue>
    </source>
</reference>
<dbReference type="OrthoDB" id="6753431at2759"/>
<keyword evidence="3" id="KW-1185">Reference proteome</keyword>
<comment type="caution">
    <text evidence="2">The sequence shown here is derived from an EMBL/GenBank/DDBJ whole genome shotgun (WGS) entry which is preliminary data.</text>
</comment>
<proteinExistence type="predicted"/>
<sequence>MAEQAVNRRKSQLFLTNISPVSNTYDELVRKKLKKGKFPQTKTGIIKMIAMSFQFSSLISWLIITQQCSDWLVSYIYLICTAMGFICQFLLFMLFSFGRTVKDPGIWIRRDIIVNILASVFIILTAVLLINKCSNNGDMTQKLSEILGICGAVISLLSCVAILLMYRYVEDPEVIVPKPPKPTPVQRKSIFA</sequence>
<evidence type="ECO:0000256" key="1">
    <source>
        <dbReference type="SAM" id="Phobius"/>
    </source>
</evidence>